<dbReference type="Gene3D" id="1.25.40.90">
    <property type="match status" value="1"/>
</dbReference>
<feature type="domain" description="CID" evidence="2">
    <location>
        <begin position="1"/>
        <end position="129"/>
    </location>
</feature>
<dbReference type="GO" id="GO:0006369">
    <property type="term" value="P:termination of RNA polymerase II transcription"/>
    <property type="evidence" value="ECO:0007669"/>
    <property type="project" value="InterPro"/>
</dbReference>
<evidence type="ECO:0000313" key="4">
    <source>
        <dbReference type="Proteomes" id="UP000887116"/>
    </source>
</evidence>
<dbReference type="EMBL" id="BMAO01022962">
    <property type="protein sequence ID" value="GFQ85777.1"/>
    <property type="molecule type" value="Genomic_DNA"/>
</dbReference>
<feature type="region of interest" description="Disordered" evidence="1">
    <location>
        <begin position="442"/>
        <end position="477"/>
    </location>
</feature>
<feature type="region of interest" description="Disordered" evidence="1">
    <location>
        <begin position="786"/>
        <end position="837"/>
    </location>
</feature>
<dbReference type="InterPro" id="IPR047415">
    <property type="entry name" value="Pcf11_CID"/>
</dbReference>
<feature type="compositionally biased region" description="Low complexity" evidence="1">
    <location>
        <begin position="819"/>
        <end position="837"/>
    </location>
</feature>
<feature type="region of interest" description="Disordered" evidence="1">
    <location>
        <begin position="929"/>
        <end position="967"/>
    </location>
</feature>
<dbReference type="InterPro" id="IPR006569">
    <property type="entry name" value="CID_dom"/>
</dbReference>
<evidence type="ECO:0000259" key="2">
    <source>
        <dbReference type="PROSITE" id="PS51391"/>
    </source>
</evidence>
<proteinExistence type="predicted"/>
<dbReference type="PANTHER" id="PTHR15921:SF3">
    <property type="entry name" value="PRE-MRNA CLEAVAGE COMPLEX 2 PROTEIN PCF11"/>
    <property type="match status" value="1"/>
</dbReference>
<feature type="compositionally biased region" description="Basic and acidic residues" evidence="1">
    <location>
        <begin position="1278"/>
        <end position="1289"/>
    </location>
</feature>
<keyword evidence="4" id="KW-1185">Reference proteome</keyword>
<dbReference type="Pfam" id="PF04818">
    <property type="entry name" value="CID"/>
    <property type="match status" value="1"/>
</dbReference>
<gene>
    <name evidence="3" type="primary">PCF11</name>
    <name evidence="3" type="ORF">TNCT_644221</name>
</gene>
<feature type="region of interest" description="Disordered" evidence="1">
    <location>
        <begin position="729"/>
        <end position="755"/>
    </location>
</feature>
<feature type="region of interest" description="Disordered" evidence="1">
    <location>
        <begin position="1124"/>
        <end position="1230"/>
    </location>
</feature>
<evidence type="ECO:0000313" key="3">
    <source>
        <dbReference type="EMBL" id="GFQ85777.1"/>
    </source>
</evidence>
<dbReference type="GO" id="GO:0005849">
    <property type="term" value="C:mRNA cleavage factor complex"/>
    <property type="evidence" value="ECO:0007669"/>
    <property type="project" value="TreeGrafter"/>
</dbReference>
<dbReference type="SMART" id="SM00582">
    <property type="entry name" value="RPR"/>
    <property type="match status" value="1"/>
</dbReference>
<feature type="region of interest" description="Disordered" evidence="1">
    <location>
        <begin position="1262"/>
        <end position="1327"/>
    </location>
</feature>
<evidence type="ECO:0000256" key="1">
    <source>
        <dbReference type="SAM" id="MobiDB-lite"/>
    </source>
</evidence>
<name>A0A8X6FP99_TRICU</name>
<dbReference type="GO" id="GO:0005737">
    <property type="term" value="C:cytoplasm"/>
    <property type="evidence" value="ECO:0007669"/>
    <property type="project" value="TreeGrafter"/>
</dbReference>
<dbReference type="Proteomes" id="UP000887116">
    <property type="component" value="Unassembled WGS sequence"/>
</dbReference>
<dbReference type="SUPFAM" id="SSF48464">
    <property type="entry name" value="ENTH/VHS domain"/>
    <property type="match status" value="1"/>
</dbReference>
<dbReference type="GO" id="GO:0000993">
    <property type="term" value="F:RNA polymerase II complex binding"/>
    <property type="evidence" value="ECO:0007669"/>
    <property type="project" value="InterPro"/>
</dbReference>
<dbReference type="InterPro" id="IPR045154">
    <property type="entry name" value="PCF11-like"/>
</dbReference>
<feature type="compositionally biased region" description="Basic and acidic residues" evidence="1">
    <location>
        <begin position="1139"/>
        <end position="1220"/>
    </location>
</feature>
<sequence>MAEAVAEEYRASLCDLNFNSKPHINMLTMLAEDNDQYAPLIVDTIVTHIKTVQPELKLPSLYLVDSIMKNIGGQYIILFSKHMVSLFTSVFAKVDEATRSALYKLRQTWNDLLPKNVLYEIDCKVNSIDPAWPITAKPTVNMNVTPAKNTIHVNPKFLGGNAPQASNPPRNQAKVSITKKNETALKEKEKEILEMKMKQEQMLKLIEEKRTYLKALEQKKLEMAAQQKKKVTVNANAGALIESLSNTEKKALNHRDPRLKKNVLIAQPPSESAKTHPLQSVVVVPKVPSDFTSNQTENEVSKPVQKNIKTEPHCGSAPNEILYSSDKIDQSFKNADKIECTERFSKENNGEKHVSNKNRNIKFQNKKHPLSPEKNSGNPTKMVCRGTKMIKKSPVHAGRLQHLHTENPAIKKRKYGVPKTENEPDKEISSKILPTNQRIKGSLFGNEDKDYRHHPRNANISKTSSWPQQGSHDRFFSRGKADNTINEQQGFIHDSEKLLQINNPDKMQSIEPNLVTVKTENPESGFNSQPVFTSDRLPLQQNKTFNLDGKNRKLYFVNDRCFTIMDNNEPRELTFSGVPRNVYVEGLPKPLVLGFDGRSLEFETEGKRNSIHFGAPSREVYVNNYHYEVLFGGQPFTAMLEDKKEHRIRIDGPPPQVIVSEQPAYDLYEVYNQDKRMSPILDPKGPDMLQDIDMRPKPSHIMKSSIMSESTKDIDWRQVSLAEGSKIPWNVQNDVPSRSYSSRPGATGASHWDPIMHSETTVSERNSDGPWPHPNYREVVQGREIPSFDQPLPVNHKTPSSTWDLKPPSSLPPPPAIPPSLSLSTLPPRPSLPSLSNLPAPHVPNLHQLPNMNIPPPSWVPLPPPPMFAGSVPDALNPPTLPSTISTNISNIPPEAMREPIAPVPTLPVNVETIYEKLVAAGIITKKVESSDSASESAKNSENPPVETKDNVSEEEETPEPEILLTPKSLRQYRPNVIIALYKGSQCATCGMRFKEVQSEQYSRHLDWHFRMNRREKDGAKKAYSRRLFYEIKDWIQFKEIEEAEERTPSYFELQADGEMSKNEEKEKVQSVPASECESEKCSVCGEQFQLFWVEEEEEWHLKHAVRHDGEAYHPMCYEDFKKAKEQPEKEAEESSSESAKEEEKPTFEETEDVKVKEEKLSESEKDPETDKNSTDVKIKQEKLSDDEKELETDKNSAENETDEKPEVTLKENTDSEKVSTSEPETPMDIAESVKEEIIEESGENKLVATETEVAEEMAMEVDSVEKETSILPPVTEETAKDESTDKAQLENPSTVPVMSSDAESENLEDEFRPPTPDPRFSVQPPVLKGTELSALCTIM</sequence>
<feature type="compositionally biased region" description="Polar residues" evidence="1">
    <location>
        <begin position="458"/>
        <end position="470"/>
    </location>
</feature>
<feature type="compositionally biased region" description="Pro residues" evidence="1">
    <location>
        <begin position="809"/>
        <end position="818"/>
    </location>
</feature>
<organism evidence="3 4">
    <name type="scientific">Trichonephila clavata</name>
    <name type="common">Joro spider</name>
    <name type="synonym">Nephila clavata</name>
    <dbReference type="NCBI Taxonomy" id="2740835"/>
    <lineage>
        <taxon>Eukaryota</taxon>
        <taxon>Metazoa</taxon>
        <taxon>Ecdysozoa</taxon>
        <taxon>Arthropoda</taxon>
        <taxon>Chelicerata</taxon>
        <taxon>Arachnida</taxon>
        <taxon>Araneae</taxon>
        <taxon>Araneomorphae</taxon>
        <taxon>Entelegynae</taxon>
        <taxon>Araneoidea</taxon>
        <taxon>Nephilidae</taxon>
        <taxon>Trichonephila</taxon>
    </lineage>
</organism>
<reference evidence="3" key="1">
    <citation type="submission" date="2020-07" db="EMBL/GenBank/DDBJ databases">
        <title>Multicomponent nature underlies the extraordinary mechanical properties of spider dragline silk.</title>
        <authorList>
            <person name="Kono N."/>
            <person name="Nakamura H."/>
            <person name="Mori M."/>
            <person name="Yoshida Y."/>
            <person name="Ohtoshi R."/>
            <person name="Malay A.D."/>
            <person name="Moran D.A.P."/>
            <person name="Tomita M."/>
            <person name="Numata K."/>
            <person name="Arakawa K."/>
        </authorList>
    </citation>
    <scope>NUCLEOTIDE SEQUENCE</scope>
</reference>
<dbReference type="PROSITE" id="PS51391">
    <property type="entry name" value="CID"/>
    <property type="match status" value="1"/>
</dbReference>
<accession>A0A8X6FP99</accession>
<feature type="compositionally biased region" description="Polar residues" evidence="1">
    <location>
        <begin position="730"/>
        <end position="744"/>
    </location>
</feature>
<dbReference type="InterPro" id="IPR008942">
    <property type="entry name" value="ENTH_VHS"/>
</dbReference>
<dbReference type="CDD" id="cd16982">
    <property type="entry name" value="CID_Pcf11"/>
    <property type="match status" value="1"/>
</dbReference>
<dbReference type="GO" id="GO:0031124">
    <property type="term" value="P:mRNA 3'-end processing"/>
    <property type="evidence" value="ECO:0007669"/>
    <property type="project" value="InterPro"/>
</dbReference>
<dbReference type="OrthoDB" id="6432996at2759"/>
<dbReference type="GO" id="GO:0003729">
    <property type="term" value="F:mRNA binding"/>
    <property type="evidence" value="ECO:0007669"/>
    <property type="project" value="InterPro"/>
</dbReference>
<comment type="caution">
    <text evidence="3">The sequence shown here is derived from an EMBL/GenBank/DDBJ whole genome shotgun (WGS) entry which is preliminary data.</text>
</comment>
<protein>
    <submittedName>
        <fullName evidence="3">Pre-mRNA cleavage complex 2 protein Pcf11</fullName>
    </submittedName>
</protein>
<feature type="compositionally biased region" description="Low complexity" evidence="1">
    <location>
        <begin position="931"/>
        <end position="943"/>
    </location>
</feature>
<dbReference type="PANTHER" id="PTHR15921">
    <property type="entry name" value="PRE-MRNA CLEAVAGE COMPLEX II"/>
    <property type="match status" value="1"/>
</dbReference>